<dbReference type="InterPro" id="IPR047768">
    <property type="entry name" value="Tn5p-like"/>
</dbReference>
<feature type="domain" description="Transposase Tn5-like N-terminal" evidence="1">
    <location>
        <begin position="12"/>
        <end position="66"/>
    </location>
</feature>
<dbReference type="InterPro" id="IPR038215">
    <property type="entry name" value="TN5-like_N_sf"/>
</dbReference>
<dbReference type="EC" id="3.1.-.-" evidence="2"/>
<gene>
    <name evidence="2" type="primary">tnpA_1</name>
    <name evidence="2" type="ORF">Pla100_25700</name>
</gene>
<keyword evidence="2" id="KW-0378">Hydrolase</keyword>
<dbReference type="Gene3D" id="3.90.350.10">
    <property type="entry name" value="Transposase Inhibitor Protein From Tn5, Chain A, domain 1"/>
    <property type="match status" value="1"/>
</dbReference>
<proteinExistence type="predicted"/>
<dbReference type="AlphaFoldDB" id="A0A5C6ADP2"/>
<reference evidence="2 3" key="1">
    <citation type="submission" date="2019-02" db="EMBL/GenBank/DDBJ databases">
        <title>Deep-cultivation of Planctomycetes and their phenomic and genomic characterization uncovers novel biology.</title>
        <authorList>
            <person name="Wiegand S."/>
            <person name="Jogler M."/>
            <person name="Boedeker C."/>
            <person name="Pinto D."/>
            <person name="Vollmers J."/>
            <person name="Rivas-Marin E."/>
            <person name="Kohn T."/>
            <person name="Peeters S.H."/>
            <person name="Heuer A."/>
            <person name="Rast P."/>
            <person name="Oberbeckmann S."/>
            <person name="Bunk B."/>
            <person name="Jeske O."/>
            <person name="Meyerdierks A."/>
            <person name="Storesund J.E."/>
            <person name="Kallscheuer N."/>
            <person name="Luecker S."/>
            <person name="Lage O.M."/>
            <person name="Pohl T."/>
            <person name="Merkel B.J."/>
            <person name="Hornburger P."/>
            <person name="Mueller R.-W."/>
            <person name="Bruemmer F."/>
            <person name="Labrenz M."/>
            <person name="Spormann A.M."/>
            <person name="Op Den Camp H."/>
            <person name="Overmann J."/>
            <person name="Amann R."/>
            <person name="Jetten M.S.M."/>
            <person name="Mascher T."/>
            <person name="Medema M.H."/>
            <person name="Devos D.P."/>
            <person name="Kaster A.-K."/>
            <person name="Ovreas L."/>
            <person name="Rohde M."/>
            <person name="Galperin M.Y."/>
            <person name="Jogler C."/>
        </authorList>
    </citation>
    <scope>NUCLEOTIDE SEQUENCE [LARGE SCALE GENOMIC DNA]</scope>
    <source>
        <strain evidence="2 3">Pla100</strain>
    </source>
</reference>
<dbReference type="Pfam" id="PF14706">
    <property type="entry name" value="Tnp_DNA_bind"/>
    <property type="match status" value="1"/>
</dbReference>
<dbReference type="PANTHER" id="PTHR37319">
    <property type="entry name" value="TRANSPOSASE"/>
    <property type="match status" value="1"/>
</dbReference>
<dbReference type="InterPro" id="IPR054836">
    <property type="entry name" value="Tn5_transposase"/>
</dbReference>
<protein>
    <submittedName>
        <fullName evidence="2">Transposase for transposon Tn5</fullName>
        <ecNumber evidence="2">3.1.-.-</ecNumber>
    </submittedName>
</protein>
<keyword evidence="3" id="KW-1185">Reference proteome</keyword>
<comment type="caution">
    <text evidence="2">The sequence shown here is derived from an EMBL/GenBank/DDBJ whole genome shotgun (WGS) entry which is preliminary data.</text>
</comment>
<organism evidence="2 3">
    <name type="scientific">Neorhodopirellula pilleata</name>
    <dbReference type="NCBI Taxonomy" id="2714738"/>
    <lineage>
        <taxon>Bacteria</taxon>
        <taxon>Pseudomonadati</taxon>
        <taxon>Planctomycetota</taxon>
        <taxon>Planctomycetia</taxon>
        <taxon>Pirellulales</taxon>
        <taxon>Pirellulaceae</taxon>
        <taxon>Neorhodopirellula</taxon>
    </lineage>
</organism>
<dbReference type="PANTHER" id="PTHR37319:SF1">
    <property type="entry name" value="TRANSPOSASE TN5 DIMERISATION DOMAIN-CONTAINING PROTEIN"/>
    <property type="match status" value="1"/>
</dbReference>
<dbReference type="InterPro" id="IPR012337">
    <property type="entry name" value="RNaseH-like_sf"/>
</dbReference>
<dbReference type="SUPFAM" id="SSF53098">
    <property type="entry name" value="Ribonuclease H-like"/>
    <property type="match status" value="1"/>
</dbReference>
<dbReference type="Proteomes" id="UP000316213">
    <property type="component" value="Unassembled WGS sequence"/>
</dbReference>
<accession>A0A5C6ADP2</accession>
<dbReference type="EMBL" id="SJPM01000004">
    <property type="protein sequence ID" value="TWT97418.1"/>
    <property type="molecule type" value="Genomic_DNA"/>
</dbReference>
<dbReference type="GO" id="GO:0016787">
    <property type="term" value="F:hydrolase activity"/>
    <property type="evidence" value="ECO:0007669"/>
    <property type="project" value="UniProtKB-KW"/>
</dbReference>
<name>A0A5C6ADP2_9BACT</name>
<dbReference type="NCBIfam" id="NF033590">
    <property type="entry name" value="transpos_IS4_3"/>
    <property type="match status" value="1"/>
</dbReference>
<evidence type="ECO:0000313" key="2">
    <source>
        <dbReference type="EMBL" id="TWT97418.1"/>
    </source>
</evidence>
<dbReference type="Gene3D" id="1.10.246.40">
    <property type="entry name" value="Tn5 transposase, domain 1"/>
    <property type="match status" value="1"/>
</dbReference>
<dbReference type="RefSeq" id="WP_197167884.1">
    <property type="nucleotide sequence ID" value="NZ_SJPM01000004.1"/>
</dbReference>
<evidence type="ECO:0000259" key="1">
    <source>
        <dbReference type="Pfam" id="PF14706"/>
    </source>
</evidence>
<sequence>MSEGIKTGLEIADEFAGVDLGDLRLNRRLLKIASALAGCPTGSIPAATDGRAEMEAAYRFFDNAKVTPADVLAPHREATLQRIRQCNMVVLAQDTTEMELTRPTQQVEGAGPLTSEKRRGSYYHPLMAFNLENLCLGTVWNKHWVREKIHVGRSEADKQRAKLSTPIEDKESMRWIEGIRAGREVAQACPQTTCVCVSDSESDIYELFAEPLGTPSGNDLHLVIRACRDRKLLDGDSKIDDAKLFDAVRKSECLYRCVVDVSSRKAKPNAQRKSPRTSPRDARTAKVEVRALSVTLAPPSRPDRTLPSLKLNVILVEEPNPPEGQEPIQWLLLTTLPISTIEEVQRVVACYCIRWQIEITQAECVSRTSLYRLAA</sequence>
<evidence type="ECO:0000313" key="3">
    <source>
        <dbReference type="Proteomes" id="UP000316213"/>
    </source>
</evidence>
<dbReference type="InterPro" id="IPR014735">
    <property type="entry name" value="Transposase_Tn5-like_N"/>
</dbReference>